<evidence type="ECO:0000313" key="2">
    <source>
        <dbReference type="Proteomes" id="UP000265618"/>
    </source>
</evidence>
<reference evidence="1 2" key="1">
    <citation type="journal article" date="2018" name="PLoS ONE">
        <title>The draft genome of Kipferlia bialata reveals reductive genome evolution in fornicate parasites.</title>
        <authorList>
            <person name="Tanifuji G."/>
            <person name="Takabayashi S."/>
            <person name="Kume K."/>
            <person name="Takagi M."/>
            <person name="Nakayama T."/>
            <person name="Kamikawa R."/>
            <person name="Inagaki Y."/>
            <person name="Hashimoto T."/>
        </authorList>
    </citation>
    <scope>NUCLEOTIDE SEQUENCE [LARGE SCALE GENOMIC DNA]</scope>
    <source>
        <strain evidence="1">NY0173</strain>
    </source>
</reference>
<keyword evidence="2" id="KW-1185">Reference proteome</keyword>
<dbReference type="AlphaFoldDB" id="A0A9K3CYX5"/>
<name>A0A9K3CYX5_9EUKA</name>
<gene>
    <name evidence="1" type="ORF">KIPB_006522</name>
</gene>
<organism evidence="1 2">
    <name type="scientific">Kipferlia bialata</name>
    <dbReference type="NCBI Taxonomy" id="797122"/>
    <lineage>
        <taxon>Eukaryota</taxon>
        <taxon>Metamonada</taxon>
        <taxon>Carpediemonas-like organisms</taxon>
        <taxon>Kipferlia</taxon>
    </lineage>
</organism>
<comment type="caution">
    <text evidence="1">The sequence shown here is derived from an EMBL/GenBank/DDBJ whole genome shotgun (WGS) entry which is preliminary data.</text>
</comment>
<sequence>MISPNTMVTMGRNWQDMQIVSVTPERLYPSYSLLWGRVREAERVVYRSKTGYPLWNVQAWRVLGDHKEDPNHQIRESVSASGHSAGIASMRRTEEYEGFGAADWVKEMGDAGAIRRERDRRVNEVDWWLKSSTEMIQVGETVETGGGYLREMEFHGL</sequence>
<dbReference type="EMBL" id="BDIP01001687">
    <property type="protein sequence ID" value="GIQ84936.1"/>
    <property type="molecule type" value="Genomic_DNA"/>
</dbReference>
<dbReference type="Proteomes" id="UP000265618">
    <property type="component" value="Unassembled WGS sequence"/>
</dbReference>
<protein>
    <submittedName>
        <fullName evidence="1">Uncharacterized protein</fullName>
    </submittedName>
</protein>
<proteinExistence type="predicted"/>
<accession>A0A9K3CYX5</accession>
<evidence type="ECO:0000313" key="1">
    <source>
        <dbReference type="EMBL" id="GIQ84936.1"/>
    </source>
</evidence>